<reference evidence="2" key="1">
    <citation type="journal article" date="2019" name="Int. J. Syst. Evol. Microbiol.">
        <title>The Global Catalogue of Microorganisms (GCM) 10K type strain sequencing project: providing services to taxonomists for standard genome sequencing and annotation.</title>
        <authorList>
            <consortium name="The Broad Institute Genomics Platform"/>
            <consortium name="The Broad Institute Genome Sequencing Center for Infectious Disease"/>
            <person name="Wu L."/>
            <person name="Ma J."/>
        </authorList>
    </citation>
    <scope>NUCLEOTIDE SEQUENCE [LARGE SCALE GENOMIC DNA]</scope>
    <source>
        <strain evidence="2">JCM 17979</strain>
    </source>
</reference>
<dbReference type="Gene3D" id="3.90.226.10">
    <property type="entry name" value="2-enoyl-CoA Hydratase, Chain A, domain 1"/>
    <property type="match status" value="1"/>
</dbReference>
<dbReference type="PANTHER" id="PTHR11941:SF54">
    <property type="entry name" value="ENOYL-COA HYDRATASE, MITOCHONDRIAL"/>
    <property type="match status" value="1"/>
</dbReference>
<evidence type="ECO:0000313" key="1">
    <source>
        <dbReference type="EMBL" id="GAA4808209.1"/>
    </source>
</evidence>
<dbReference type="PANTHER" id="PTHR11941">
    <property type="entry name" value="ENOYL-COA HYDRATASE-RELATED"/>
    <property type="match status" value="1"/>
</dbReference>
<dbReference type="EMBL" id="BAABHO010000060">
    <property type="protein sequence ID" value="GAA4808209.1"/>
    <property type="molecule type" value="Genomic_DNA"/>
</dbReference>
<dbReference type="CDD" id="cd06558">
    <property type="entry name" value="crotonase-like"/>
    <property type="match status" value="1"/>
</dbReference>
<comment type="caution">
    <text evidence="1">The sequence shown here is derived from an EMBL/GenBank/DDBJ whole genome shotgun (WGS) entry which is preliminary data.</text>
</comment>
<protein>
    <submittedName>
        <fullName evidence="1">Enoyl-CoA hydratase/isomerase family protein</fullName>
    </submittedName>
</protein>
<keyword evidence="2" id="KW-1185">Reference proteome</keyword>
<dbReference type="SUPFAM" id="SSF52096">
    <property type="entry name" value="ClpP/crotonase"/>
    <property type="match status" value="1"/>
</dbReference>
<proteinExistence type="predicted"/>
<organism evidence="1 2">
    <name type="scientific">Actinomycetospora chlora</name>
    <dbReference type="NCBI Taxonomy" id="663608"/>
    <lineage>
        <taxon>Bacteria</taxon>
        <taxon>Bacillati</taxon>
        <taxon>Actinomycetota</taxon>
        <taxon>Actinomycetes</taxon>
        <taxon>Pseudonocardiales</taxon>
        <taxon>Pseudonocardiaceae</taxon>
        <taxon>Actinomycetospora</taxon>
    </lineage>
</organism>
<dbReference type="InterPro" id="IPR001753">
    <property type="entry name" value="Enoyl-CoA_hydra/iso"/>
</dbReference>
<accession>A0ABP9CHV1</accession>
<evidence type="ECO:0000313" key="2">
    <source>
        <dbReference type="Proteomes" id="UP001500928"/>
    </source>
</evidence>
<gene>
    <name evidence="1" type="ORF">GCM10023200_52460</name>
</gene>
<dbReference type="RefSeq" id="WP_345422982.1">
    <property type="nucleotide sequence ID" value="NZ_BAABHO010000060.1"/>
</dbReference>
<sequence length="266" mass="27704">MTPVEVVLRDDGAAEITLTRERALNALSPDLLAGLADAVARVIAAGCPVAVVRGRGPALSAGADLPHLLGLLDDPAAVRDYIASIGAVLDALEAAPFVSLCVVDGYGVAGGCELMLACDLVVASSDARLGDRHMEYGLLPGAGGSVRLPRALPAALARRLLYTGEIIDGDTAAAWGLVGWSVPPAEVERTVADVVGRLLRHAPTALRTMKELEAQARVRPYRDALAHEVEVAADYIGRHPDGREGLAAFREKRAPRFGAATSGVAR</sequence>
<name>A0ABP9CHV1_9PSEU</name>
<dbReference type="Proteomes" id="UP001500928">
    <property type="component" value="Unassembled WGS sequence"/>
</dbReference>
<dbReference type="InterPro" id="IPR029045">
    <property type="entry name" value="ClpP/crotonase-like_dom_sf"/>
</dbReference>
<dbReference type="Pfam" id="PF00378">
    <property type="entry name" value="ECH_1"/>
    <property type="match status" value="1"/>
</dbReference>